<name>A0A3P7EQD4_WUCBA</name>
<evidence type="ECO:0000313" key="3">
    <source>
        <dbReference type="Proteomes" id="UP000270924"/>
    </source>
</evidence>
<dbReference type="Proteomes" id="UP000270924">
    <property type="component" value="Unassembled WGS sequence"/>
</dbReference>
<sequence length="84" mass="9115">MIGVELMIGVDCDSAFQIGLLKSRNLDGEELKEVEMEVTDSGADDSQHSSATGEDGNGDVGLTEVHFLIEVFMKDNISLCITFF</sequence>
<accession>A0A3P7EQD4</accession>
<dbReference type="InParanoid" id="A0A3P7EQD4"/>
<evidence type="ECO:0000256" key="1">
    <source>
        <dbReference type="SAM" id="MobiDB-lite"/>
    </source>
</evidence>
<proteinExistence type="predicted"/>
<feature type="region of interest" description="Disordered" evidence="1">
    <location>
        <begin position="33"/>
        <end position="58"/>
    </location>
</feature>
<dbReference type="OrthoDB" id="27031at2759"/>
<keyword evidence="3" id="KW-1185">Reference proteome</keyword>
<gene>
    <name evidence="2" type="ORF">WBA_LOCUS10122</name>
</gene>
<evidence type="ECO:0000313" key="2">
    <source>
        <dbReference type="EMBL" id="VDM18479.1"/>
    </source>
</evidence>
<protein>
    <submittedName>
        <fullName evidence="2">Uncharacterized protein</fullName>
    </submittedName>
</protein>
<dbReference type="EMBL" id="UYWW01011197">
    <property type="protein sequence ID" value="VDM18479.1"/>
    <property type="molecule type" value="Genomic_DNA"/>
</dbReference>
<reference evidence="2 3" key="1">
    <citation type="submission" date="2018-11" db="EMBL/GenBank/DDBJ databases">
        <authorList>
            <consortium name="Pathogen Informatics"/>
        </authorList>
    </citation>
    <scope>NUCLEOTIDE SEQUENCE [LARGE SCALE GENOMIC DNA]</scope>
</reference>
<organism evidence="2 3">
    <name type="scientific">Wuchereria bancrofti</name>
    <dbReference type="NCBI Taxonomy" id="6293"/>
    <lineage>
        <taxon>Eukaryota</taxon>
        <taxon>Metazoa</taxon>
        <taxon>Ecdysozoa</taxon>
        <taxon>Nematoda</taxon>
        <taxon>Chromadorea</taxon>
        <taxon>Rhabditida</taxon>
        <taxon>Spirurina</taxon>
        <taxon>Spiruromorpha</taxon>
        <taxon>Filarioidea</taxon>
        <taxon>Onchocercidae</taxon>
        <taxon>Wuchereria</taxon>
    </lineage>
</organism>
<dbReference type="AlphaFoldDB" id="A0A3P7EQD4"/>